<gene>
    <name evidence="1" type="primary">hcnC</name>
    <name evidence="1" type="ORF">CIB43_00047</name>
</gene>
<dbReference type="EC" id="1.4.99.5" evidence="1"/>
<dbReference type="EMBL" id="CP022714">
    <property type="protein sequence ID" value="ASU13964.1"/>
    <property type="molecule type" value="Genomic_DNA"/>
</dbReference>
<dbReference type="SUPFAM" id="SSF51905">
    <property type="entry name" value="FAD/NAD(P)-binding domain"/>
    <property type="match status" value="1"/>
</dbReference>
<dbReference type="Gene3D" id="3.30.9.10">
    <property type="entry name" value="D-Amino Acid Oxidase, subunit A, domain 2"/>
    <property type="match status" value="1"/>
</dbReference>
<accession>A0A223M8W2</accession>
<dbReference type="InterPro" id="IPR052745">
    <property type="entry name" value="G3P_Oxidase/Oxidoreductase"/>
</dbReference>
<dbReference type="Proteomes" id="UP000215452">
    <property type="component" value="Chromosome"/>
</dbReference>
<dbReference type="PANTHER" id="PTHR42720">
    <property type="entry name" value="GLYCEROL-3-PHOSPHATE DEHYDROGENASE"/>
    <property type="match status" value="1"/>
</dbReference>
<dbReference type="RefSeq" id="WP_094521504.1">
    <property type="nucleotide sequence ID" value="NZ_CP038641.1"/>
</dbReference>
<dbReference type="NCBIfam" id="NF033460">
    <property type="entry name" value="glycerol3P_ox_II"/>
    <property type="match status" value="1"/>
</dbReference>
<protein>
    <submittedName>
        <fullName evidence="1">Hydrogen cyanide synthase subunit HcnC</fullName>
        <ecNumber evidence="1">1.4.99.5</ecNumber>
    </submittedName>
</protein>
<evidence type="ECO:0000313" key="2">
    <source>
        <dbReference type="Proteomes" id="UP000215452"/>
    </source>
</evidence>
<dbReference type="GO" id="GO:0050622">
    <property type="term" value="F:glycine dehydrogenase (cyanide-forming) activity"/>
    <property type="evidence" value="ECO:0007669"/>
    <property type="project" value="UniProtKB-EC"/>
</dbReference>
<keyword evidence="1" id="KW-0560">Oxidoreductase</keyword>
<reference evidence="1 2" key="1">
    <citation type="submission" date="2017-08" db="EMBL/GenBank/DDBJ databases">
        <title>The complete genome sequence of a Mycoplasma hyopneumoniae isolate in Korea.</title>
        <authorList>
            <person name="Han J."/>
            <person name="Lee N."/>
        </authorList>
    </citation>
    <scope>NUCLEOTIDE SEQUENCE [LARGE SCALE GENOMIC DNA]</scope>
    <source>
        <strain evidence="1 2">KM014</strain>
    </source>
</reference>
<dbReference type="InterPro" id="IPR036188">
    <property type="entry name" value="FAD/NAD-bd_sf"/>
</dbReference>
<evidence type="ECO:0000313" key="1">
    <source>
        <dbReference type="EMBL" id="ASU13964.1"/>
    </source>
</evidence>
<dbReference type="Pfam" id="PF01266">
    <property type="entry name" value="DAO"/>
    <property type="match status" value="1"/>
</dbReference>
<dbReference type="SUPFAM" id="SSF54373">
    <property type="entry name" value="FAD-linked reductases, C-terminal domain"/>
    <property type="match status" value="1"/>
</dbReference>
<proteinExistence type="predicted"/>
<organism evidence="1 2">
    <name type="scientific">Mesomycoplasma hyopneumoniae</name>
    <name type="common">Mycoplasma hyopneumoniae</name>
    <dbReference type="NCBI Taxonomy" id="2099"/>
    <lineage>
        <taxon>Bacteria</taxon>
        <taxon>Bacillati</taxon>
        <taxon>Mycoplasmatota</taxon>
        <taxon>Mycoplasmoidales</taxon>
        <taxon>Metamycoplasmataceae</taxon>
        <taxon>Mesomycoplasma</taxon>
    </lineage>
</organism>
<sequence length="387" mass="43033">MTEKNNINYDVIIIGSGIIGTNIAYELSKFELKIALLEAKKYPASETTTGNSGIIHCGFDPSPGKLKAKFNVLGHKLWTENIFKKIIFPRQKAKSVVLAFDSEEEKIIYDLYKRGIINGLDPKNLSILSKKELKLAHPDVSEEAVLGLECLNSWVVDPVKAAYAFLEISRKNGLEFFSSSKVISISKNSQNFFLIKTESQNNPFFQSKIIINAAGHYADEIGKIAGFGEFSQKQRRGQYLILKNHPNIKNIYFLVPSKYGKGVIVAPRPDGNILVGPTAKENISKNKVNCLDFDLNEEIQKIGHKIIPSLDYSETVFALAGSRPIEAEKSDFVIKPAFNDPNFIFAAGMQSPGLSASPAIALEIVNFVKNRIDLVKKTELVETIEYI</sequence>
<dbReference type="Gene3D" id="3.50.50.60">
    <property type="entry name" value="FAD/NAD(P)-binding domain"/>
    <property type="match status" value="1"/>
</dbReference>
<dbReference type="PANTHER" id="PTHR42720:SF1">
    <property type="entry name" value="GLYCEROL 3-PHOSPHATE OXIDASE"/>
    <property type="match status" value="1"/>
</dbReference>
<dbReference type="AlphaFoldDB" id="A0A223M8W2"/>
<dbReference type="InterPro" id="IPR006076">
    <property type="entry name" value="FAD-dep_OxRdtase"/>
</dbReference>
<name>A0A223M8W2_MESHO</name>